<dbReference type="AlphaFoldDB" id="A0AA40A8C2"/>
<dbReference type="Proteomes" id="UP001172102">
    <property type="component" value="Unassembled WGS sequence"/>
</dbReference>
<evidence type="ECO:0000313" key="2">
    <source>
        <dbReference type="Proteomes" id="UP001172102"/>
    </source>
</evidence>
<dbReference type="EMBL" id="JAUKUA010000005">
    <property type="protein sequence ID" value="KAK0711176.1"/>
    <property type="molecule type" value="Genomic_DNA"/>
</dbReference>
<accession>A0AA40A8C2</accession>
<evidence type="ECO:0000313" key="1">
    <source>
        <dbReference type="EMBL" id="KAK0711176.1"/>
    </source>
</evidence>
<protein>
    <submittedName>
        <fullName evidence="1">Uncharacterized protein</fullName>
    </submittedName>
</protein>
<name>A0AA40A8C2_9PEZI</name>
<sequence>MWARLDGDGSRGLAGSGRLLSVQPQSLKYQISRSTIPHIAREDRQVPPRWGALAIDSLFRARIPVRNRRSGAYVDDVGEGLGLVWKPGGCWQAELWGMGFVVEDTRLNYVEVDTAACVCKRRWASMLCNRRVVGLKWPNFGMGVCGQRNVKSMSWEGVSTEHQLRLGGGIRLMAARQLVRDIRRAVCRSARASSWEASFKKGTHVGVYAVVCTSA</sequence>
<organism evidence="1 2">
    <name type="scientific">Lasiosphaeris hirsuta</name>
    <dbReference type="NCBI Taxonomy" id="260670"/>
    <lineage>
        <taxon>Eukaryota</taxon>
        <taxon>Fungi</taxon>
        <taxon>Dikarya</taxon>
        <taxon>Ascomycota</taxon>
        <taxon>Pezizomycotina</taxon>
        <taxon>Sordariomycetes</taxon>
        <taxon>Sordariomycetidae</taxon>
        <taxon>Sordariales</taxon>
        <taxon>Lasiosphaeriaceae</taxon>
        <taxon>Lasiosphaeris</taxon>
    </lineage>
</organism>
<reference evidence="1" key="1">
    <citation type="submission" date="2023-06" db="EMBL/GenBank/DDBJ databases">
        <title>Genome-scale phylogeny and comparative genomics of the fungal order Sordariales.</title>
        <authorList>
            <consortium name="Lawrence Berkeley National Laboratory"/>
            <person name="Hensen N."/>
            <person name="Bonometti L."/>
            <person name="Westerberg I."/>
            <person name="Brannstrom I.O."/>
            <person name="Guillou S."/>
            <person name="Cros-Aarteil S."/>
            <person name="Calhoun S."/>
            <person name="Haridas S."/>
            <person name="Kuo A."/>
            <person name="Mondo S."/>
            <person name="Pangilinan J."/>
            <person name="Riley R."/>
            <person name="Labutti K."/>
            <person name="Andreopoulos B."/>
            <person name="Lipzen A."/>
            <person name="Chen C."/>
            <person name="Yanf M."/>
            <person name="Daum C."/>
            <person name="Ng V."/>
            <person name="Clum A."/>
            <person name="Steindorff A."/>
            <person name="Ohm R."/>
            <person name="Martin F."/>
            <person name="Silar P."/>
            <person name="Natvig D."/>
            <person name="Lalanne C."/>
            <person name="Gautier V."/>
            <person name="Ament-Velasquez S.L."/>
            <person name="Kruys A."/>
            <person name="Hutchinson M.I."/>
            <person name="Powell A.J."/>
            <person name="Barry K."/>
            <person name="Miller A.N."/>
            <person name="Grigoriev I.V."/>
            <person name="Debuchy R."/>
            <person name="Gladieux P."/>
            <person name="Thoren M.H."/>
            <person name="Johannesson H."/>
        </authorList>
    </citation>
    <scope>NUCLEOTIDE SEQUENCE</scope>
    <source>
        <strain evidence="1">SMH4607-1</strain>
    </source>
</reference>
<comment type="caution">
    <text evidence="1">The sequence shown here is derived from an EMBL/GenBank/DDBJ whole genome shotgun (WGS) entry which is preliminary data.</text>
</comment>
<gene>
    <name evidence="1" type="ORF">B0H67DRAFT_278030</name>
</gene>
<proteinExistence type="predicted"/>
<keyword evidence="2" id="KW-1185">Reference proteome</keyword>